<evidence type="ECO:0000256" key="3">
    <source>
        <dbReference type="ARBA" id="ARBA00012338"/>
    </source>
</evidence>
<dbReference type="Gene3D" id="1.10.275.10">
    <property type="entry name" value="Fumarase/aspartase (N-terminal domain)"/>
    <property type="match status" value="1"/>
</dbReference>
<dbReference type="PANTHER" id="PTHR43814:SF1">
    <property type="entry name" value="ARGININOSUCCINATE LYASE"/>
    <property type="match status" value="1"/>
</dbReference>
<name>A0ABZ2HGX0_9RHOB</name>
<dbReference type="GO" id="GO:0004056">
    <property type="term" value="F:argininosuccinate lyase activity"/>
    <property type="evidence" value="ECO:0007669"/>
    <property type="project" value="UniProtKB-EC"/>
</dbReference>
<feature type="domain" description="Fumarate lyase N-terminal" evidence="7">
    <location>
        <begin position="12"/>
        <end position="306"/>
    </location>
</feature>
<dbReference type="RefSeq" id="WP_338549816.1">
    <property type="nucleotide sequence ID" value="NZ_CP146069.1"/>
</dbReference>
<evidence type="ECO:0000313" key="9">
    <source>
        <dbReference type="EMBL" id="WWR46975.1"/>
    </source>
</evidence>
<comment type="catalytic activity">
    <reaction evidence="1 6">
        <text>2-(N(omega)-L-arginino)succinate = fumarate + L-arginine</text>
        <dbReference type="Rhea" id="RHEA:24020"/>
        <dbReference type="ChEBI" id="CHEBI:29806"/>
        <dbReference type="ChEBI" id="CHEBI:32682"/>
        <dbReference type="ChEBI" id="CHEBI:57472"/>
        <dbReference type="EC" id="4.3.2.1"/>
    </reaction>
</comment>
<dbReference type="Proteomes" id="UP001364156">
    <property type="component" value="Chromosome"/>
</dbReference>
<dbReference type="InterPro" id="IPR009049">
    <property type="entry name" value="Argininosuccinate_lyase"/>
</dbReference>
<keyword evidence="4 6" id="KW-0055">Arginine biosynthesis</keyword>
<sequence length="463" mass="50414">MTKKTSNQMWGGRFAAGPDAIMEAINASIGFDKRLAAQDIEGSRAHAAMLASTGILTDKDAEAIREGLLTVLSEIESGDFQFSTALEDIHMNVEARLKEIIGEPAGRLHTGRSRNDQVATDFKLWVRDQFDAFETGLITLIEAFLEQAEAGADWVMPGFTHLQTAQPVTWGHHMMAYVEMFGRDLSRVRDARARMNESPLGAAALAGTSFPIDRNMTAKDLGFDRPSANSLDAVSDRDFALEFLGAASICAMHLSRMAEELVIWSSAQFRFVALSDRFSTGSSIMPQKKNPDAAELIRAKIGRIFGANVALMTVMKGLPLTYSKDMQEDKEQVFDAADNLMLALAAMNGMVRDMTANRESLEAAAGSGFSTATDLADWLVRVLGLPFREAHHITGTLVAMAEGNGCDLPELSLADMQSVHGEINETVYDVLGVHNSVASRMSYGGTAPVRVREQIASWKEALK</sequence>
<gene>
    <name evidence="6 9" type="primary">argH</name>
    <name evidence="9" type="ORF">RZ517_01950</name>
</gene>
<dbReference type="PANTHER" id="PTHR43814">
    <property type="entry name" value="ARGININOSUCCINATE LYASE"/>
    <property type="match status" value="1"/>
</dbReference>
<keyword evidence="6" id="KW-0963">Cytoplasm</keyword>
<evidence type="ECO:0000256" key="2">
    <source>
        <dbReference type="ARBA" id="ARBA00004941"/>
    </source>
</evidence>
<accession>A0ABZ2HGX0</accession>
<dbReference type="Pfam" id="PF14698">
    <property type="entry name" value="ASL_C2"/>
    <property type="match status" value="1"/>
</dbReference>
<evidence type="ECO:0000256" key="1">
    <source>
        <dbReference type="ARBA" id="ARBA00000985"/>
    </source>
</evidence>
<dbReference type="HAMAP" id="MF_00006">
    <property type="entry name" value="Arg_succ_lyase"/>
    <property type="match status" value="1"/>
</dbReference>
<evidence type="ECO:0000256" key="6">
    <source>
        <dbReference type="HAMAP-Rule" id="MF_00006"/>
    </source>
</evidence>
<dbReference type="InterPro" id="IPR029419">
    <property type="entry name" value="Arg_succ_lyase_C"/>
</dbReference>
<reference evidence="9 10" key="1">
    <citation type="submission" date="2023-10" db="EMBL/GenBank/DDBJ databases">
        <title>Roseovarius strain S88 nov., isolated from a marine algae.</title>
        <authorList>
            <person name="Lee M.W."/>
            <person name="Lee J.K."/>
            <person name="Kim J.M."/>
            <person name="Choi D.G."/>
            <person name="Baek J.H."/>
            <person name="Bayburt H."/>
            <person name="Jung J.J."/>
            <person name="Han D.M."/>
            <person name="Jeon C.O."/>
        </authorList>
    </citation>
    <scope>NUCLEOTIDE SEQUENCE [LARGE SCALE GENOMIC DNA]</scope>
    <source>
        <strain evidence="9 10">S88</strain>
    </source>
</reference>
<feature type="domain" description="Argininosuccinate lyase C-terminal" evidence="8">
    <location>
        <begin position="369"/>
        <end position="438"/>
    </location>
</feature>
<dbReference type="InterPro" id="IPR000362">
    <property type="entry name" value="Fumarate_lyase_fam"/>
</dbReference>
<protein>
    <recommendedName>
        <fullName evidence="3 6">Argininosuccinate lyase</fullName>
        <shortName evidence="6">ASAL</shortName>
        <ecNumber evidence="3 6">4.3.2.1</ecNumber>
    </recommendedName>
    <alternativeName>
        <fullName evidence="6">Arginosuccinase</fullName>
    </alternativeName>
</protein>
<organism evidence="9 10">
    <name type="scientific">Roseovarius phycicola</name>
    <dbReference type="NCBI Taxonomy" id="3080976"/>
    <lineage>
        <taxon>Bacteria</taxon>
        <taxon>Pseudomonadati</taxon>
        <taxon>Pseudomonadota</taxon>
        <taxon>Alphaproteobacteria</taxon>
        <taxon>Rhodobacterales</taxon>
        <taxon>Roseobacteraceae</taxon>
        <taxon>Roseovarius</taxon>
    </lineage>
</organism>
<dbReference type="SUPFAM" id="SSF48557">
    <property type="entry name" value="L-aspartase-like"/>
    <property type="match status" value="1"/>
</dbReference>
<keyword evidence="6" id="KW-0028">Amino-acid biosynthesis</keyword>
<dbReference type="EMBL" id="CP146069">
    <property type="protein sequence ID" value="WWR46975.1"/>
    <property type="molecule type" value="Genomic_DNA"/>
</dbReference>
<proteinExistence type="inferred from homology"/>
<comment type="subcellular location">
    <subcellularLocation>
        <location evidence="6">Cytoplasm</location>
    </subcellularLocation>
</comment>
<dbReference type="InterPro" id="IPR008948">
    <property type="entry name" value="L-Aspartase-like"/>
</dbReference>
<evidence type="ECO:0000313" key="10">
    <source>
        <dbReference type="Proteomes" id="UP001364156"/>
    </source>
</evidence>
<dbReference type="InterPro" id="IPR020557">
    <property type="entry name" value="Fumarate_lyase_CS"/>
</dbReference>
<dbReference type="Gene3D" id="1.20.200.10">
    <property type="entry name" value="Fumarase/aspartase (Central domain)"/>
    <property type="match status" value="1"/>
</dbReference>
<dbReference type="PRINTS" id="PR00149">
    <property type="entry name" value="FUMRATELYASE"/>
</dbReference>
<dbReference type="PROSITE" id="PS00163">
    <property type="entry name" value="FUMARATE_LYASES"/>
    <property type="match status" value="1"/>
</dbReference>
<evidence type="ECO:0000256" key="4">
    <source>
        <dbReference type="ARBA" id="ARBA00022571"/>
    </source>
</evidence>
<dbReference type="InterPro" id="IPR022761">
    <property type="entry name" value="Fumarate_lyase_N"/>
</dbReference>
<dbReference type="InterPro" id="IPR024083">
    <property type="entry name" value="Fumarase/histidase_N"/>
</dbReference>
<evidence type="ECO:0000259" key="8">
    <source>
        <dbReference type="Pfam" id="PF14698"/>
    </source>
</evidence>
<comment type="pathway">
    <text evidence="2 6">Amino-acid biosynthesis; L-arginine biosynthesis; L-arginine from L-ornithine and carbamoyl phosphate: step 3/3.</text>
</comment>
<evidence type="ECO:0000256" key="5">
    <source>
        <dbReference type="ARBA" id="ARBA00023239"/>
    </source>
</evidence>
<comment type="similarity">
    <text evidence="6">Belongs to the lyase 1 family. Argininosuccinate lyase subfamily.</text>
</comment>
<keyword evidence="5 6" id="KW-0456">Lyase</keyword>
<dbReference type="PRINTS" id="PR00145">
    <property type="entry name" value="ARGSUCLYASE"/>
</dbReference>
<dbReference type="CDD" id="cd01359">
    <property type="entry name" value="Argininosuccinate_lyase"/>
    <property type="match status" value="1"/>
</dbReference>
<dbReference type="Pfam" id="PF00206">
    <property type="entry name" value="Lyase_1"/>
    <property type="match status" value="1"/>
</dbReference>
<dbReference type="NCBIfam" id="TIGR00838">
    <property type="entry name" value="argH"/>
    <property type="match status" value="1"/>
</dbReference>
<dbReference type="Gene3D" id="1.10.40.30">
    <property type="entry name" value="Fumarase/aspartase (C-terminal domain)"/>
    <property type="match status" value="1"/>
</dbReference>
<dbReference type="EC" id="4.3.2.1" evidence="3 6"/>
<keyword evidence="10" id="KW-1185">Reference proteome</keyword>
<evidence type="ECO:0000259" key="7">
    <source>
        <dbReference type="Pfam" id="PF00206"/>
    </source>
</evidence>